<dbReference type="InterPro" id="IPR013320">
    <property type="entry name" value="ConA-like_dom_sf"/>
</dbReference>
<keyword evidence="16" id="KW-0675">Receptor</keyword>
<dbReference type="OMA" id="QIEMVEW"/>
<feature type="binding site" evidence="21">
    <location>
        <position position="381"/>
    </location>
    <ligand>
        <name>ATP</name>
        <dbReference type="ChEBI" id="CHEBI:30616"/>
    </ligand>
</feature>
<dbReference type="FunFam" id="2.60.120.200:FF:000103">
    <property type="entry name" value="L-type lectin-domain containing receptor kinase IX.1"/>
    <property type="match status" value="1"/>
</dbReference>
<dbReference type="InterPro" id="IPR001220">
    <property type="entry name" value="Legume_lectin_dom"/>
</dbReference>
<protein>
    <recommendedName>
        <fullName evidence="23">Protein kinase domain-containing protein</fullName>
    </recommendedName>
</protein>
<comment type="similarity">
    <text evidence="2">In the N-terminal section; belongs to the leguminous lectin family.</text>
</comment>
<keyword evidence="9" id="KW-0430">Lectin</keyword>
<evidence type="ECO:0000256" key="1">
    <source>
        <dbReference type="ARBA" id="ARBA00004251"/>
    </source>
</evidence>
<evidence type="ECO:0000256" key="22">
    <source>
        <dbReference type="SAM" id="Phobius"/>
    </source>
</evidence>
<evidence type="ECO:0000256" key="7">
    <source>
        <dbReference type="ARBA" id="ARBA00022692"/>
    </source>
</evidence>
<dbReference type="GO" id="GO:0009626">
    <property type="term" value="P:plant-type hypersensitive response"/>
    <property type="evidence" value="ECO:0007669"/>
    <property type="project" value="UniProtKB-ARBA"/>
</dbReference>
<evidence type="ECO:0000256" key="2">
    <source>
        <dbReference type="ARBA" id="ARBA00008536"/>
    </source>
</evidence>
<name>A0A166GLX8_DAUCS</name>
<dbReference type="Gene3D" id="3.30.200.20">
    <property type="entry name" value="Phosphorylase Kinase, domain 1"/>
    <property type="match status" value="1"/>
</dbReference>
<dbReference type="GO" id="GO:0030246">
    <property type="term" value="F:carbohydrate binding"/>
    <property type="evidence" value="ECO:0007669"/>
    <property type="project" value="UniProtKB-KW"/>
</dbReference>
<evidence type="ECO:0000256" key="14">
    <source>
        <dbReference type="ARBA" id="ARBA00022989"/>
    </source>
</evidence>
<comment type="caution">
    <text evidence="24">The sequence shown here is derived from an EMBL/GenBank/DDBJ whole genome shotgun (WGS) entry which is preliminary data.</text>
</comment>
<dbReference type="GO" id="GO:0005524">
    <property type="term" value="F:ATP binding"/>
    <property type="evidence" value="ECO:0007669"/>
    <property type="project" value="UniProtKB-UniRule"/>
</dbReference>
<evidence type="ECO:0000256" key="4">
    <source>
        <dbReference type="ARBA" id="ARBA00022475"/>
    </source>
</evidence>
<comment type="function">
    <text evidence="18">Involved in resistance response to the pathogenic oomycetes Phytophthora infestans and Phytophthora capsici.</text>
</comment>
<evidence type="ECO:0000256" key="8">
    <source>
        <dbReference type="ARBA" id="ARBA00022729"/>
    </source>
</evidence>
<dbReference type="Gene3D" id="1.10.510.10">
    <property type="entry name" value="Transferase(Phosphotransferase) domain 1"/>
    <property type="match status" value="1"/>
</dbReference>
<keyword evidence="10 21" id="KW-0547">Nucleotide-binding</keyword>
<dbReference type="Gene3D" id="2.60.120.200">
    <property type="match status" value="1"/>
</dbReference>
<organism evidence="24">
    <name type="scientific">Daucus carota subsp. sativus</name>
    <name type="common">Carrot</name>
    <dbReference type="NCBI Taxonomy" id="79200"/>
    <lineage>
        <taxon>Eukaryota</taxon>
        <taxon>Viridiplantae</taxon>
        <taxon>Streptophyta</taxon>
        <taxon>Embryophyta</taxon>
        <taxon>Tracheophyta</taxon>
        <taxon>Spermatophyta</taxon>
        <taxon>Magnoliopsida</taxon>
        <taxon>eudicotyledons</taxon>
        <taxon>Gunneridae</taxon>
        <taxon>Pentapetalae</taxon>
        <taxon>asterids</taxon>
        <taxon>campanulids</taxon>
        <taxon>Apiales</taxon>
        <taxon>Apiaceae</taxon>
        <taxon>Apioideae</taxon>
        <taxon>Scandiceae</taxon>
        <taxon>Daucinae</taxon>
        <taxon>Daucus</taxon>
        <taxon>Daucus sect. Daucus</taxon>
    </lineage>
</organism>
<evidence type="ECO:0000259" key="23">
    <source>
        <dbReference type="PROSITE" id="PS50011"/>
    </source>
</evidence>
<dbReference type="OrthoDB" id="4062651at2759"/>
<dbReference type="InterPro" id="IPR008271">
    <property type="entry name" value="Ser/Thr_kinase_AS"/>
</dbReference>
<dbReference type="SUPFAM" id="SSF56112">
    <property type="entry name" value="Protein kinase-like (PK-like)"/>
    <property type="match status" value="1"/>
</dbReference>
<dbReference type="STRING" id="79200.A0A166GLX8"/>
<keyword evidence="14 22" id="KW-1133">Transmembrane helix</keyword>
<dbReference type="InterPro" id="IPR011009">
    <property type="entry name" value="Kinase-like_dom_sf"/>
</dbReference>
<proteinExistence type="inferred from homology"/>
<keyword evidence="7 22" id="KW-0812">Transmembrane</keyword>
<gene>
    <name evidence="24" type="ORF">DCAR_001761</name>
</gene>
<evidence type="ECO:0000256" key="15">
    <source>
        <dbReference type="ARBA" id="ARBA00023136"/>
    </source>
</evidence>
<evidence type="ECO:0000256" key="18">
    <source>
        <dbReference type="ARBA" id="ARBA00058054"/>
    </source>
</evidence>
<keyword evidence="12" id="KW-0611">Plant defense</keyword>
<reference evidence="24" key="1">
    <citation type="journal article" date="2016" name="Nat. Genet.">
        <title>A high-quality carrot genome assembly provides new insights into carotenoid accumulation and asterid genome evolution.</title>
        <authorList>
            <person name="Iorizzo M."/>
            <person name="Ellison S."/>
            <person name="Senalik D."/>
            <person name="Zeng P."/>
            <person name="Satapoomin P."/>
            <person name="Huang J."/>
            <person name="Bowman M."/>
            <person name="Iovene M."/>
            <person name="Sanseverino W."/>
            <person name="Cavagnaro P."/>
            <person name="Yildiz M."/>
            <person name="Macko-Podgorni A."/>
            <person name="Moranska E."/>
            <person name="Grzebelus E."/>
            <person name="Grzebelus D."/>
            <person name="Ashrafi H."/>
            <person name="Zheng Z."/>
            <person name="Cheng S."/>
            <person name="Spooner D."/>
            <person name="Van Deynze A."/>
            <person name="Simon P."/>
        </authorList>
    </citation>
    <scope>NUCLEOTIDE SEQUENCE [LARGE SCALE GENOMIC DNA]</scope>
    <source>
        <tissue evidence="24">Leaf</tissue>
    </source>
</reference>
<evidence type="ECO:0000256" key="17">
    <source>
        <dbReference type="ARBA" id="ARBA00023180"/>
    </source>
</evidence>
<dbReference type="GO" id="GO:0002229">
    <property type="term" value="P:defense response to oomycetes"/>
    <property type="evidence" value="ECO:0007669"/>
    <property type="project" value="UniProtKB-ARBA"/>
</dbReference>
<dbReference type="GO" id="GO:0005886">
    <property type="term" value="C:plasma membrane"/>
    <property type="evidence" value="ECO:0007669"/>
    <property type="project" value="UniProtKB-SubCell"/>
</dbReference>
<dbReference type="PROSITE" id="PS00107">
    <property type="entry name" value="PROTEIN_KINASE_ATP"/>
    <property type="match status" value="1"/>
</dbReference>
<dbReference type="InterPro" id="IPR050528">
    <property type="entry name" value="L-type_Lectin-RKs"/>
</dbReference>
<dbReference type="PANTHER" id="PTHR27007">
    <property type="match status" value="1"/>
</dbReference>
<evidence type="ECO:0000256" key="20">
    <source>
        <dbReference type="ARBA" id="ARBA00063357"/>
    </source>
</evidence>
<dbReference type="Pfam" id="PF00139">
    <property type="entry name" value="Lectin_legB"/>
    <property type="match status" value="1"/>
</dbReference>
<comment type="function">
    <text evidence="19">Promotes hydrogen peroxide H(2)O(2) production and cell death.</text>
</comment>
<keyword evidence="13 21" id="KW-0067">ATP-binding</keyword>
<evidence type="ECO:0000256" key="5">
    <source>
        <dbReference type="ARBA" id="ARBA00022527"/>
    </source>
</evidence>
<dbReference type="SUPFAM" id="SSF49899">
    <property type="entry name" value="Concanavalin A-like lectins/glucanases"/>
    <property type="match status" value="1"/>
</dbReference>
<evidence type="ECO:0000256" key="16">
    <source>
        <dbReference type="ARBA" id="ARBA00023170"/>
    </source>
</evidence>
<comment type="similarity">
    <text evidence="3">In the C-terminal section; belongs to the protein kinase superfamily. Ser/Thr protein kinase family.</text>
</comment>
<evidence type="ECO:0000256" key="12">
    <source>
        <dbReference type="ARBA" id="ARBA00022821"/>
    </source>
</evidence>
<evidence type="ECO:0000256" key="11">
    <source>
        <dbReference type="ARBA" id="ARBA00022777"/>
    </source>
</evidence>
<keyword evidence="4" id="KW-1003">Cell membrane</keyword>
<keyword evidence="8" id="KW-0732">Signal</keyword>
<evidence type="ECO:0000313" key="24">
    <source>
        <dbReference type="EMBL" id="KZN09105.1"/>
    </source>
</evidence>
<dbReference type="Gramene" id="KZN09105">
    <property type="protein sequence ID" value="KZN09105"/>
    <property type="gene ID" value="DCAR_001761"/>
</dbReference>
<dbReference type="GO" id="GO:0004674">
    <property type="term" value="F:protein serine/threonine kinase activity"/>
    <property type="evidence" value="ECO:0007669"/>
    <property type="project" value="UniProtKB-KW"/>
</dbReference>
<keyword evidence="17" id="KW-0325">Glycoprotein</keyword>
<evidence type="ECO:0000256" key="3">
    <source>
        <dbReference type="ARBA" id="ARBA00010217"/>
    </source>
</evidence>
<dbReference type="CDD" id="cd06899">
    <property type="entry name" value="lectin_legume_LecRK_Arcelin_ConA"/>
    <property type="match status" value="1"/>
</dbReference>
<feature type="domain" description="Protein kinase" evidence="23">
    <location>
        <begin position="352"/>
        <end position="630"/>
    </location>
</feature>
<dbReference type="FunFam" id="3.30.200.20:FF:000168">
    <property type="entry name" value="L-type lectin-domain containing receptor kinase IX.1"/>
    <property type="match status" value="1"/>
</dbReference>
<dbReference type="PROSITE" id="PS00108">
    <property type="entry name" value="PROTEIN_KINASE_ST"/>
    <property type="match status" value="1"/>
</dbReference>
<keyword evidence="5" id="KW-0723">Serine/threonine-protein kinase</keyword>
<evidence type="ECO:0000256" key="6">
    <source>
        <dbReference type="ARBA" id="ARBA00022679"/>
    </source>
</evidence>
<dbReference type="InterPro" id="IPR000719">
    <property type="entry name" value="Prot_kinase_dom"/>
</dbReference>
<keyword evidence="6" id="KW-0808">Transferase</keyword>
<dbReference type="AlphaFoldDB" id="A0A166GLX8"/>
<accession>A0A166GLX8</accession>
<sequence length="691" mass="76389">MTAYSSNLHLVSSIYMIIDTLLIFQTIRSAASLSFTFNNFGTNIGNISLDRNATLASNTIQLTADLASMGRATYYQPMTLWDDRSGNLTDFTTHFSFIINSQNRTKYGDGMAFFLAPVGSKIPRTATKGGSLGLTTDEQPLNSTDNPFIAVEFDVYTNPGWDPVGEHVGIDLSSMKSVTNVSWLGGKSSVLEGLKNDAWITYQSSSKNLSVVFTALSNNRTVNQSLSYIVDLRDYLPQNVTFGFSASTGNQSAICGIYTWGFNTSLELHESYLTNQAPTSSNDNAMLIGFVAGGVTAFCVALLALAYYIYRRNREDNEDEIAFDDTMDGEFERGTGPKRFSYSALARATKNFAVEQRLGEGGFGVVYKGFLKALNGDVAVKRVSRTSKQGLKEYASEVRIITRLRHRNLVQLLGWCHEKSDLLLIYEYMPNGSLDSHLFRGKSLLTWPIRHKITQGLASALLYLHEEWEQCVVHRDIKPSNVMLDSNFLTKLGDFGLARLVDHEKGAQTTALAGTIGYMAPECITTGQASKESDVYSFGIVALEIACGRKVIDANFDESRMRLLQWVWSLYGTGELLQAADPKLCGDYDEQELQRLMIVGLWCAHPDKTLRPSIRQAIHVLNLDAPLPILPPTMPVATYYAPLNMSIAPLAIAYGQNVWRHRLGESSGNYNTESSSYASIDSAAPSVLFPR</sequence>
<dbReference type="KEGG" id="dcr:108200642"/>
<dbReference type="Pfam" id="PF00069">
    <property type="entry name" value="Pkinase"/>
    <property type="match status" value="1"/>
</dbReference>
<dbReference type="CDD" id="cd14066">
    <property type="entry name" value="STKc_IRAK"/>
    <property type="match status" value="1"/>
</dbReference>
<dbReference type="InterPro" id="IPR017441">
    <property type="entry name" value="Protein_kinase_ATP_BS"/>
</dbReference>
<evidence type="ECO:0000256" key="19">
    <source>
        <dbReference type="ARBA" id="ARBA00058818"/>
    </source>
</evidence>
<evidence type="ECO:0000256" key="10">
    <source>
        <dbReference type="ARBA" id="ARBA00022741"/>
    </source>
</evidence>
<dbReference type="PROSITE" id="PS50011">
    <property type="entry name" value="PROTEIN_KINASE_DOM"/>
    <property type="match status" value="1"/>
</dbReference>
<dbReference type="SMART" id="SM00220">
    <property type="entry name" value="S_TKc"/>
    <property type="match status" value="1"/>
</dbReference>
<comment type="subunit">
    <text evidence="20">Interacts with ABCG40.</text>
</comment>
<evidence type="ECO:0000256" key="21">
    <source>
        <dbReference type="PROSITE-ProRule" id="PRU10141"/>
    </source>
</evidence>
<keyword evidence="15 22" id="KW-0472">Membrane</keyword>
<feature type="transmembrane region" description="Helical" evidence="22">
    <location>
        <begin position="285"/>
        <end position="310"/>
    </location>
</feature>
<evidence type="ECO:0000256" key="13">
    <source>
        <dbReference type="ARBA" id="ARBA00022840"/>
    </source>
</evidence>
<evidence type="ECO:0000256" key="9">
    <source>
        <dbReference type="ARBA" id="ARBA00022734"/>
    </source>
</evidence>
<dbReference type="EMBL" id="LNRQ01000001">
    <property type="protein sequence ID" value="KZN09105.1"/>
    <property type="molecule type" value="Genomic_DNA"/>
</dbReference>
<comment type="subcellular location">
    <subcellularLocation>
        <location evidence="1">Cell membrane</location>
        <topology evidence="1">Single-pass type I membrane protein</topology>
    </subcellularLocation>
</comment>
<dbReference type="FunFam" id="1.10.510.10:FF:000240">
    <property type="entry name" value="Lectin-domain containing receptor kinase A4.3"/>
    <property type="match status" value="1"/>
</dbReference>
<keyword evidence="11" id="KW-0418">Kinase</keyword>